<keyword evidence="6 9" id="KW-1133">Transmembrane helix</keyword>
<dbReference type="GO" id="GO:0005886">
    <property type="term" value="C:plasma membrane"/>
    <property type="evidence" value="ECO:0007669"/>
    <property type="project" value="UniProtKB-SubCell"/>
</dbReference>
<accession>A0A0D0SPC7</accession>
<keyword evidence="12" id="KW-0808">Transferase</keyword>
<reference evidence="12 13" key="1">
    <citation type="submission" date="2015-01" db="EMBL/GenBank/DDBJ databases">
        <title>Genome sequence of the beneficial rhizobacterium Pseudomonas fluorescens 2-79.</title>
        <authorList>
            <person name="Thuermer A."/>
            <person name="Daniel R."/>
        </authorList>
    </citation>
    <scope>NUCLEOTIDE SEQUENCE [LARGE SCALE GENOMIC DNA]</scope>
    <source>
        <strain evidence="12 13">2-79</strain>
    </source>
</reference>
<keyword evidence="7 9" id="KW-0472">Membrane</keyword>
<dbReference type="Pfam" id="PF13807">
    <property type="entry name" value="GNVR"/>
    <property type="match status" value="1"/>
</dbReference>
<evidence type="ECO:0000256" key="8">
    <source>
        <dbReference type="SAM" id="Coils"/>
    </source>
</evidence>
<dbReference type="GO" id="GO:0004713">
    <property type="term" value="F:protein tyrosine kinase activity"/>
    <property type="evidence" value="ECO:0007669"/>
    <property type="project" value="TreeGrafter"/>
</dbReference>
<organism evidence="12 13">
    <name type="scientific">Pseudomonas fluorescens</name>
    <dbReference type="NCBI Taxonomy" id="294"/>
    <lineage>
        <taxon>Bacteria</taxon>
        <taxon>Pseudomonadati</taxon>
        <taxon>Pseudomonadota</taxon>
        <taxon>Gammaproteobacteria</taxon>
        <taxon>Pseudomonadales</taxon>
        <taxon>Pseudomonadaceae</taxon>
        <taxon>Pseudomonas</taxon>
    </lineage>
</organism>
<evidence type="ECO:0000256" key="4">
    <source>
        <dbReference type="ARBA" id="ARBA00022741"/>
    </source>
</evidence>
<sequence>MRNTAAVPDSAPHIQRQVEDDSIDLLKFWRIIWGRKWSIFGLVFVVSLVAALAAFTVTPIYRAVASLLIEEKAAKVLSIEQIYGADGSSSEYLQTQFELLKSRALAERVVTELKLVDNREFDPRQQPSPLLNIAAWKQSLSGFFGVPPAPLDELEEQTKRFDEVTRAFMERVKVEPQGKSKLVKVQVEMADPRLAMVVANALADGFIERQLEASQGVSLAAGSWMSSRLGELRGQLKDSEELLQRYREAENLVDVGGVGTISAAELAQTGDRMIDARRQRAEAESQYRQVQSIARNDWQRLGSVPAVLGHPLIQQFKADEARARAKVEELSKRYGARHPAMEAARSELSAASGSLRGQIEQVVAGIERNYQLAQANQTSLQSSFDANKSRIQEISRKEFKLRELQREVDANRTLYETFTNRLKETAATSDLNSVTARVVDPAVLPDKPAKPHKALIVFIAAMLTFFVAAGLTLLLDALNNTFKTAQQIEDHLNISVLGVMPLVEKSYRNQMSQVFHRNLDRRFSEAVRSIRTGIVLSGIDNPHQVLLVTSSVPAEGKSALSISLACALGQLERVLLIDADMRRPSLAKSFQFPAGTPGLANLLAGTATEQDCIRQVNGIDVLCAGSVPPNPLELLSSPRFAALLNDLKGRYQRIIFDSAPTQVVSDAFHLSTYVDFVIYVSKWAATPIPLVEKGIGQLLQNKAPVKGIVLNQMDFDQAKGDGQSYDGYYEYHDESRAT</sequence>
<feature type="coiled-coil region" evidence="8">
    <location>
        <begin position="229"/>
        <end position="333"/>
    </location>
</feature>
<dbReference type="InterPro" id="IPR050445">
    <property type="entry name" value="Bact_polysacc_biosynth/exp"/>
</dbReference>
<feature type="transmembrane region" description="Helical" evidence="9">
    <location>
        <begin position="37"/>
        <end position="61"/>
    </location>
</feature>
<dbReference type="Gene3D" id="3.40.50.300">
    <property type="entry name" value="P-loop containing nucleotide triphosphate hydrolases"/>
    <property type="match status" value="1"/>
</dbReference>
<evidence type="ECO:0000256" key="9">
    <source>
        <dbReference type="SAM" id="Phobius"/>
    </source>
</evidence>
<keyword evidence="5" id="KW-0067">ATP-binding</keyword>
<dbReference type="AlphaFoldDB" id="A0A0D0SPC7"/>
<dbReference type="CDD" id="cd05387">
    <property type="entry name" value="BY-kinase"/>
    <property type="match status" value="1"/>
</dbReference>
<dbReference type="SUPFAM" id="SSF52540">
    <property type="entry name" value="P-loop containing nucleoside triphosphate hydrolases"/>
    <property type="match status" value="1"/>
</dbReference>
<keyword evidence="8" id="KW-0175">Coiled coil</keyword>
<dbReference type="InterPro" id="IPR003856">
    <property type="entry name" value="LPS_length_determ_N"/>
</dbReference>
<comment type="subcellular location">
    <subcellularLocation>
        <location evidence="1">Cell membrane</location>
        <topology evidence="1">Multi-pass membrane protein</topology>
    </subcellularLocation>
</comment>
<comment type="caution">
    <text evidence="12">The sequence shown here is derived from an EMBL/GenBank/DDBJ whole genome shotgun (WGS) entry which is preliminary data.</text>
</comment>
<dbReference type="EMBL" id="JXCQ01000006">
    <property type="protein sequence ID" value="KIR23603.1"/>
    <property type="molecule type" value="Genomic_DNA"/>
</dbReference>
<keyword evidence="3 9" id="KW-0812">Transmembrane</keyword>
<feature type="domain" description="Polysaccharide chain length determinant N-terminal" evidence="10">
    <location>
        <begin position="21"/>
        <end position="113"/>
    </location>
</feature>
<evidence type="ECO:0000256" key="1">
    <source>
        <dbReference type="ARBA" id="ARBA00004651"/>
    </source>
</evidence>
<dbReference type="EC" id="2.7.10.-" evidence="12"/>
<dbReference type="PANTHER" id="PTHR32309:SF13">
    <property type="entry name" value="FERRIC ENTEROBACTIN TRANSPORT PROTEIN FEPE"/>
    <property type="match status" value="1"/>
</dbReference>
<dbReference type="Proteomes" id="UP000032210">
    <property type="component" value="Unassembled WGS sequence"/>
</dbReference>
<dbReference type="NCBIfam" id="TIGR01007">
    <property type="entry name" value="eps_fam"/>
    <property type="match status" value="1"/>
</dbReference>
<keyword evidence="2" id="KW-1003">Cell membrane</keyword>
<evidence type="ECO:0000259" key="11">
    <source>
        <dbReference type="Pfam" id="PF13807"/>
    </source>
</evidence>
<dbReference type="Pfam" id="PF02706">
    <property type="entry name" value="Wzz"/>
    <property type="match status" value="1"/>
</dbReference>
<proteinExistence type="predicted"/>
<dbReference type="InterPro" id="IPR005702">
    <property type="entry name" value="Wzc-like_C"/>
</dbReference>
<evidence type="ECO:0000256" key="5">
    <source>
        <dbReference type="ARBA" id="ARBA00022840"/>
    </source>
</evidence>
<dbReference type="InterPro" id="IPR032807">
    <property type="entry name" value="GNVR"/>
</dbReference>
<feature type="domain" description="Tyrosine-protein kinase G-rich" evidence="11">
    <location>
        <begin position="403"/>
        <end position="474"/>
    </location>
</feature>
<dbReference type="PATRIC" id="fig|294.125.peg.981"/>
<evidence type="ECO:0000259" key="10">
    <source>
        <dbReference type="Pfam" id="PF02706"/>
    </source>
</evidence>
<evidence type="ECO:0000313" key="12">
    <source>
        <dbReference type="EMBL" id="KIR23603.1"/>
    </source>
</evidence>
<name>A0A0D0SPC7_PSEFL</name>
<dbReference type="PANTHER" id="PTHR32309">
    <property type="entry name" value="TYROSINE-PROTEIN KINASE"/>
    <property type="match status" value="1"/>
</dbReference>
<evidence type="ECO:0000313" key="13">
    <source>
        <dbReference type="Proteomes" id="UP000032210"/>
    </source>
</evidence>
<gene>
    <name evidence="12" type="primary">ptk</name>
    <name evidence="12" type="ORF">PFLU3_09540</name>
</gene>
<feature type="transmembrane region" description="Helical" evidence="9">
    <location>
        <begin position="454"/>
        <end position="475"/>
    </location>
</feature>
<dbReference type="GO" id="GO:0005524">
    <property type="term" value="F:ATP binding"/>
    <property type="evidence" value="ECO:0007669"/>
    <property type="project" value="UniProtKB-KW"/>
</dbReference>
<evidence type="ECO:0000256" key="6">
    <source>
        <dbReference type="ARBA" id="ARBA00022989"/>
    </source>
</evidence>
<evidence type="ECO:0000256" key="7">
    <source>
        <dbReference type="ARBA" id="ARBA00023136"/>
    </source>
</evidence>
<evidence type="ECO:0000256" key="3">
    <source>
        <dbReference type="ARBA" id="ARBA00022692"/>
    </source>
</evidence>
<keyword evidence="4" id="KW-0547">Nucleotide-binding</keyword>
<dbReference type="InterPro" id="IPR027417">
    <property type="entry name" value="P-loop_NTPase"/>
</dbReference>
<evidence type="ECO:0000256" key="2">
    <source>
        <dbReference type="ARBA" id="ARBA00022475"/>
    </source>
</evidence>
<protein>
    <submittedName>
        <fullName evidence="12">Ptk protein</fullName>
        <ecNumber evidence="12">2.7.10.-</ecNumber>
    </submittedName>
</protein>